<dbReference type="Proteomes" id="UP000654108">
    <property type="component" value="Unassembled WGS sequence"/>
</dbReference>
<dbReference type="RefSeq" id="WP_191774334.1">
    <property type="nucleotide sequence ID" value="NZ_JACYFU010000002.1"/>
</dbReference>
<keyword evidence="3 4" id="KW-0408">Iron</keyword>
<keyword evidence="1 4" id="KW-0349">Heme</keyword>
<gene>
    <name evidence="8" type="ORF">IC608_08060</name>
</gene>
<dbReference type="InterPro" id="IPR009056">
    <property type="entry name" value="Cyt_c-like_dom"/>
</dbReference>
<feature type="signal peptide" evidence="6">
    <location>
        <begin position="1"/>
        <end position="28"/>
    </location>
</feature>
<proteinExistence type="predicted"/>
<keyword evidence="6" id="KW-0732">Signal</keyword>
<dbReference type="PROSITE" id="PS51007">
    <property type="entry name" value="CYTC"/>
    <property type="match status" value="1"/>
</dbReference>
<comment type="caution">
    <text evidence="8">The sequence shown here is derived from an EMBL/GenBank/DDBJ whole genome shotgun (WGS) entry which is preliminary data.</text>
</comment>
<evidence type="ECO:0000256" key="6">
    <source>
        <dbReference type="SAM" id="SignalP"/>
    </source>
</evidence>
<evidence type="ECO:0000313" key="8">
    <source>
        <dbReference type="EMBL" id="MBD8065427.1"/>
    </source>
</evidence>
<feature type="domain" description="Cytochrome c" evidence="7">
    <location>
        <begin position="34"/>
        <end position="110"/>
    </location>
</feature>
<dbReference type="SUPFAM" id="SSF46626">
    <property type="entry name" value="Cytochrome c"/>
    <property type="match status" value="1"/>
</dbReference>
<organism evidence="8 9">
    <name type="scientific">Devosia oryzisoli</name>
    <dbReference type="NCBI Taxonomy" id="2774138"/>
    <lineage>
        <taxon>Bacteria</taxon>
        <taxon>Pseudomonadati</taxon>
        <taxon>Pseudomonadota</taxon>
        <taxon>Alphaproteobacteria</taxon>
        <taxon>Hyphomicrobiales</taxon>
        <taxon>Devosiaceae</taxon>
        <taxon>Devosia</taxon>
    </lineage>
</organism>
<evidence type="ECO:0000256" key="3">
    <source>
        <dbReference type="ARBA" id="ARBA00023004"/>
    </source>
</evidence>
<feature type="region of interest" description="Disordered" evidence="5">
    <location>
        <begin position="151"/>
        <end position="218"/>
    </location>
</feature>
<evidence type="ECO:0000256" key="5">
    <source>
        <dbReference type="SAM" id="MobiDB-lite"/>
    </source>
</evidence>
<dbReference type="GO" id="GO:0009055">
    <property type="term" value="F:electron transfer activity"/>
    <property type="evidence" value="ECO:0007669"/>
    <property type="project" value="InterPro"/>
</dbReference>
<dbReference type="AlphaFoldDB" id="A0A927FU57"/>
<accession>A0A927FU57</accession>
<feature type="compositionally biased region" description="Low complexity" evidence="5">
    <location>
        <begin position="151"/>
        <end position="171"/>
    </location>
</feature>
<feature type="compositionally biased region" description="Low complexity" evidence="5">
    <location>
        <begin position="183"/>
        <end position="200"/>
    </location>
</feature>
<dbReference type="GO" id="GO:0046872">
    <property type="term" value="F:metal ion binding"/>
    <property type="evidence" value="ECO:0007669"/>
    <property type="project" value="UniProtKB-KW"/>
</dbReference>
<evidence type="ECO:0000313" key="9">
    <source>
        <dbReference type="Proteomes" id="UP000654108"/>
    </source>
</evidence>
<dbReference type="GO" id="GO:0020037">
    <property type="term" value="F:heme binding"/>
    <property type="evidence" value="ECO:0007669"/>
    <property type="project" value="InterPro"/>
</dbReference>
<dbReference type="Gene3D" id="1.10.760.10">
    <property type="entry name" value="Cytochrome c-like domain"/>
    <property type="match status" value="1"/>
</dbReference>
<dbReference type="EMBL" id="JACYFU010000002">
    <property type="protein sequence ID" value="MBD8065427.1"/>
    <property type="molecule type" value="Genomic_DNA"/>
</dbReference>
<evidence type="ECO:0000256" key="1">
    <source>
        <dbReference type="ARBA" id="ARBA00022617"/>
    </source>
</evidence>
<feature type="chain" id="PRO_5037367767" evidence="6">
    <location>
        <begin position="29"/>
        <end position="218"/>
    </location>
</feature>
<keyword evidence="9" id="KW-1185">Reference proteome</keyword>
<dbReference type="InterPro" id="IPR036909">
    <property type="entry name" value="Cyt_c-like_dom_sf"/>
</dbReference>
<dbReference type="Pfam" id="PF13442">
    <property type="entry name" value="Cytochrome_CBB3"/>
    <property type="match status" value="1"/>
</dbReference>
<keyword evidence="2 4" id="KW-0479">Metal-binding</keyword>
<name>A0A927FU57_9HYPH</name>
<protein>
    <submittedName>
        <fullName evidence="8">Cytochrome c</fullName>
    </submittedName>
</protein>
<evidence type="ECO:0000256" key="2">
    <source>
        <dbReference type="ARBA" id="ARBA00022723"/>
    </source>
</evidence>
<sequence>MSLRSNGIAAPALFALMTGLAGVGAAQAGGFTAEQAEAGEQAYNTNCARCHGSQLEGVEAPGLAGHDVMQNWDTAGGLYDFISVAMPPSAPGQLGSETYVNIVAYIMKFNGAQPGDTPLTDDPDQLYSVSLAEETAAGAASQASAALDAGGAPAAAGAGAGPEAAQPAATDVPQAYTWGKELPGATPAPAQSTPAATPAEPSVPQAYTWGKDLPTAGN</sequence>
<reference evidence="8" key="1">
    <citation type="submission" date="2020-09" db="EMBL/GenBank/DDBJ databases">
        <title>Genome seq and assembly of Devosia sp.</title>
        <authorList>
            <person name="Chhetri G."/>
        </authorList>
    </citation>
    <scope>NUCLEOTIDE SEQUENCE</scope>
    <source>
        <strain evidence="8">PTR5</strain>
    </source>
</reference>
<evidence type="ECO:0000259" key="7">
    <source>
        <dbReference type="PROSITE" id="PS51007"/>
    </source>
</evidence>
<evidence type="ECO:0000256" key="4">
    <source>
        <dbReference type="PROSITE-ProRule" id="PRU00433"/>
    </source>
</evidence>